<comment type="caution">
    <text evidence="2">The sequence shown here is derived from an EMBL/GenBank/DDBJ whole genome shotgun (WGS) entry which is preliminary data.</text>
</comment>
<evidence type="ECO:0000313" key="3">
    <source>
        <dbReference type="Proteomes" id="UP001184150"/>
    </source>
</evidence>
<feature type="compositionally biased region" description="Basic and acidic residues" evidence="1">
    <location>
        <begin position="76"/>
        <end position="92"/>
    </location>
</feature>
<reference evidence="2 3" key="1">
    <citation type="submission" date="2023-07" db="EMBL/GenBank/DDBJ databases">
        <title>Sorghum-associated microbial communities from plants grown in Nebraska, USA.</title>
        <authorList>
            <person name="Schachtman D."/>
        </authorList>
    </citation>
    <scope>NUCLEOTIDE SEQUENCE [LARGE SCALE GENOMIC DNA]</scope>
    <source>
        <strain evidence="2 3">DS1027</strain>
    </source>
</reference>
<evidence type="ECO:0000256" key="1">
    <source>
        <dbReference type="SAM" id="MobiDB-lite"/>
    </source>
</evidence>
<evidence type="ECO:0000313" key="2">
    <source>
        <dbReference type="EMBL" id="MDR6511387.1"/>
    </source>
</evidence>
<sequence length="106" mass="10887">MADRSAPQPAIPPRTVRGAPIAHSDQRSGQQSSHEEERDNPGQLTGGTGGVGAPPPTEVPIDEPVPDPIPLPPGSHGKEGIDGPESKVERNPGAEAGQNAGPTLRR</sequence>
<organism evidence="2 3">
    <name type="scientific">Novosphingobium capsulatum</name>
    <dbReference type="NCBI Taxonomy" id="13688"/>
    <lineage>
        <taxon>Bacteria</taxon>
        <taxon>Pseudomonadati</taxon>
        <taxon>Pseudomonadota</taxon>
        <taxon>Alphaproteobacteria</taxon>
        <taxon>Sphingomonadales</taxon>
        <taxon>Sphingomonadaceae</taxon>
        <taxon>Novosphingobium</taxon>
    </lineage>
</organism>
<name>A0ABU1MN85_9SPHN</name>
<gene>
    <name evidence="2" type="ORF">J2792_002259</name>
</gene>
<protein>
    <submittedName>
        <fullName evidence="2">Uncharacterized protein</fullName>
    </submittedName>
</protein>
<dbReference type="RefSeq" id="WP_062785723.1">
    <property type="nucleotide sequence ID" value="NZ_CP140000.1"/>
</dbReference>
<proteinExistence type="predicted"/>
<dbReference type="EMBL" id="JAVDRD010000005">
    <property type="protein sequence ID" value="MDR6511387.1"/>
    <property type="molecule type" value="Genomic_DNA"/>
</dbReference>
<keyword evidence="3" id="KW-1185">Reference proteome</keyword>
<accession>A0ABU1MN85</accession>
<dbReference type="Proteomes" id="UP001184150">
    <property type="component" value="Unassembled WGS sequence"/>
</dbReference>
<feature type="region of interest" description="Disordered" evidence="1">
    <location>
        <begin position="1"/>
        <end position="106"/>
    </location>
</feature>